<dbReference type="PANTHER" id="PTHR28207">
    <property type="entry name" value="ATP SYNTHASE SUBUNIT H, MITOCHONDRIAL"/>
    <property type="match status" value="1"/>
</dbReference>
<dbReference type="EMBL" id="ML143471">
    <property type="protein sequence ID" value="TBU24878.1"/>
    <property type="molecule type" value="Genomic_DNA"/>
</dbReference>
<organism evidence="1">
    <name type="scientific">Dichomitus squalens</name>
    <dbReference type="NCBI Taxonomy" id="114155"/>
    <lineage>
        <taxon>Eukaryota</taxon>
        <taxon>Fungi</taxon>
        <taxon>Dikarya</taxon>
        <taxon>Basidiomycota</taxon>
        <taxon>Agaricomycotina</taxon>
        <taxon>Agaricomycetes</taxon>
        <taxon>Polyporales</taxon>
        <taxon>Polyporaceae</taxon>
        <taxon>Dichomitus</taxon>
    </lineage>
</organism>
<evidence type="ECO:0000313" key="1">
    <source>
        <dbReference type="EMBL" id="TBU24878.1"/>
    </source>
</evidence>
<dbReference type="Pfam" id="PF10775">
    <property type="entry name" value="ATP_sub_h"/>
    <property type="match status" value="1"/>
</dbReference>
<gene>
    <name evidence="1" type="ORF">BD311DRAFT_670801</name>
</gene>
<dbReference type="Proteomes" id="UP000292957">
    <property type="component" value="Unassembled WGS sequence"/>
</dbReference>
<dbReference type="AlphaFoldDB" id="A0A4Q9MEJ4"/>
<dbReference type="InterPro" id="IPR019711">
    <property type="entry name" value="ATP_synth_F0_suH"/>
</dbReference>
<sequence length="127" mass="13349">MSSAVLRQAAIAARSASRKCAFSTSAVARKDLIQELYIKELKGYKAPPPPKDAHVGVVKNYSLPPAPQTPALPADLAGELSAWDATEPTFAAASAKPAEGESTGPTGAEQFLAFLEADEPKHDEAHH</sequence>
<proteinExistence type="predicted"/>
<dbReference type="PANTHER" id="PTHR28207:SF1">
    <property type="entry name" value="ATP SYNTHASE SUBUNIT H, MITOCHONDRIAL"/>
    <property type="match status" value="1"/>
</dbReference>
<name>A0A4Q9MEJ4_9APHY</name>
<dbReference type="OrthoDB" id="274752at2759"/>
<reference evidence="1" key="1">
    <citation type="submission" date="2019-01" db="EMBL/GenBank/DDBJ databases">
        <title>Draft genome sequences of three monokaryotic isolates of the white-rot basidiomycete fungus Dichomitus squalens.</title>
        <authorList>
            <consortium name="DOE Joint Genome Institute"/>
            <person name="Lopez S.C."/>
            <person name="Andreopoulos B."/>
            <person name="Pangilinan J."/>
            <person name="Lipzen A."/>
            <person name="Riley R."/>
            <person name="Ahrendt S."/>
            <person name="Ng V."/>
            <person name="Barry K."/>
            <person name="Daum C."/>
            <person name="Grigoriev I.V."/>
            <person name="Hilden K.S."/>
            <person name="Makela M.R."/>
            <person name="de Vries R.P."/>
        </authorList>
    </citation>
    <scope>NUCLEOTIDE SEQUENCE [LARGE SCALE GENOMIC DNA]</scope>
    <source>
        <strain evidence="1">OM18370.1</strain>
    </source>
</reference>
<dbReference type="GO" id="GO:0046933">
    <property type="term" value="F:proton-transporting ATP synthase activity, rotational mechanism"/>
    <property type="evidence" value="ECO:0007669"/>
    <property type="project" value="TreeGrafter"/>
</dbReference>
<protein>
    <submittedName>
        <fullName evidence="1">ATP synthase complex subunit H-domain-containing protein</fullName>
    </submittedName>
</protein>
<accession>A0A4Q9MEJ4</accession>